<gene>
    <name evidence="1" type="ORF">ROHU_022648</name>
</gene>
<dbReference type="AlphaFoldDB" id="A0A498MQ14"/>
<evidence type="ECO:0000313" key="2">
    <source>
        <dbReference type="Proteomes" id="UP000290572"/>
    </source>
</evidence>
<accession>A0A498MQ14</accession>
<protein>
    <submittedName>
        <fullName evidence="1">Uncharacterized protein</fullName>
    </submittedName>
</protein>
<dbReference type="EMBL" id="QBIY01012559">
    <property type="protein sequence ID" value="RXN23639.1"/>
    <property type="molecule type" value="Genomic_DNA"/>
</dbReference>
<dbReference type="Proteomes" id="UP000290572">
    <property type="component" value="Unassembled WGS sequence"/>
</dbReference>
<evidence type="ECO:0000313" key="1">
    <source>
        <dbReference type="EMBL" id="RXN23639.1"/>
    </source>
</evidence>
<organism evidence="1 2">
    <name type="scientific">Labeo rohita</name>
    <name type="common">Indian major carp</name>
    <name type="synonym">Cyprinus rohita</name>
    <dbReference type="NCBI Taxonomy" id="84645"/>
    <lineage>
        <taxon>Eukaryota</taxon>
        <taxon>Metazoa</taxon>
        <taxon>Chordata</taxon>
        <taxon>Craniata</taxon>
        <taxon>Vertebrata</taxon>
        <taxon>Euteleostomi</taxon>
        <taxon>Actinopterygii</taxon>
        <taxon>Neopterygii</taxon>
        <taxon>Teleostei</taxon>
        <taxon>Ostariophysi</taxon>
        <taxon>Cypriniformes</taxon>
        <taxon>Cyprinidae</taxon>
        <taxon>Labeoninae</taxon>
        <taxon>Labeonini</taxon>
        <taxon>Labeo</taxon>
    </lineage>
</organism>
<keyword evidence="2" id="KW-1185">Reference proteome</keyword>
<sequence length="91" mass="9807">MRSTVVKHCSSAGVTGKYSSSVERMEPERRAVAQGFVLNLQNTSRTFPRLCFTPNAALQRNAFSAAGCHEYPRCILTASLITPTDGPSDSG</sequence>
<comment type="caution">
    <text evidence="1">The sequence shown here is derived from an EMBL/GenBank/DDBJ whole genome shotgun (WGS) entry which is preliminary data.</text>
</comment>
<proteinExistence type="predicted"/>
<reference evidence="1 2" key="1">
    <citation type="submission" date="2018-03" db="EMBL/GenBank/DDBJ databases">
        <title>Draft genome sequence of Rohu Carp (Labeo rohita).</title>
        <authorList>
            <person name="Das P."/>
            <person name="Kushwaha B."/>
            <person name="Joshi C.G."/>
            <person name="Kumar D."/>
            <person name="Nagpure N.S."/>
            <person name="Sahoo L."/>
            <person name="Das S.P."/>
            <person name="Bit A."/>
            <person name="Patnaik S."/>
            <person name="Meher P.K."/>
            <person name="Jayasankar P."/>
            <person name="Koringa P.G."/>
            <person name="Patel N.V."/>
            <person name="Hinsu A.T."/>
            <person name="Kumar R."/>
            <person name="Pandey M."/>
            <person name="Agarwal S."/>
            <person name="Srivastava S."/>
            <person name="Singh M."/>
            <person name="Iquebal M.A."/>
            <person name="Jaiswal S."/>
            <person name="Angadi U.B."/>
            <person name="Kumar N."/>
            <person name="Raza M."/>
            <person name="Shah T.M."/>
            <person name="Rai A."/>
            <person name="Jena J.K."/>
        </authorList>
    </citation>
    <scope>NUCLEOTIDE SEQUENCE [LARGE SCALE GENOMIC DNA]</scope>
    <source>
        <strain evidence="1">DASCIFA01</strain>
        <tissue evidence="1">Testis</tissue>
    </source>
</reference>
<name>A0A498MQ14_LABRO</name>